<gene>
    <name evidence="2" type="ORF">J3U88_01105</name>
</gene>
<sequence length="624" mass="69418">MASNPSRRQNNLAFLRRVDPVSAARLAAHAEKPFEGELVPAKKEGWTVRIGRAWVHSKYHPGREAEQLVAAETEALTELNLHFGLGLGYLVAADATLPAGVRFVFEPNPALLWLALDVLDLPLLYEERGLRLFLDESAFGAALEEVFDRGFNFRVFALPFYLKHAPEAYGRFRDLVRAKLEASKVRQVTLAKIYPHVMRSSLRSLWQTTVLPSVDGLVGQLRGKPAVILAAGPSLERNISELKPYRDQILLFAVARVMRALEKQGLVPDFLVHTEAKDYRAQVYGISGLDRVCLLLSDQCHPDFFSLPAGQTLVYQSDTNLVTAWKTRFLPQLKQFRIDSGGSVATEAFSLAFAFGCDPIVLAGQDLAVAGARTYIDGERNRAFPYDPEHVRPVPGFFGQAATSLIHYVTFIHWYEEAAAVLRAQGNPTRLFNATEGGAALSGFTPTRLVALLHSLDGAGPTGVGEAVRRAAARVGVLPRAALGKLIRQTRDQIDEALQFTAEFATFAARTDTDLAKLEAQPLRDMTFFSTLQERFEWYCQAIFTLLDETPLVGGFCHQSLQDLRALRRRSRQIDRHLGADALLDLTRRELAQLQDAVTRIQEAQTLINQSLNAFQNRLELQES</sequence>
<feature type="domain" description="6-hydroxymethylpterin diphosphokinase MptE-like" evidence="1">
    <location>
        <begin position="207"/>
        <end position="369"/>
    </location>
</feature>
<dbReference type="EMBL" id="JAFREP010000001">
    <property type="protein sequence ID" value="MBO1317038.1"/>
    <property type="molecule type" value="Genomic_DNA"/>
</dbReference>
<dbReference type="PANTHER" id="PTHR41786">
    <property type="entry name" value="MOTILITY ACCESSORY FACTOR MAF"/>
    <property type="match status" value="1"/>
</dbReference>
<dbReference type="AlphaFoldDB" id="A0A8J7U296"/>
<name>A0A8J7U296_9BACT</name>
<protein>
    <submittedName>
        <fullName evidence="2">Motility associated factor glycosyltransferase family protein</fullName>
    </submittedName>
</protein>
<reference evidence="2" key="1">
    <citation type="submission" date="2021-03" db="EMBL/GenBank/DDBJ databases">
        <authorList>
            <person name="Wang G."/>
        </authorList>
    </citation>
    <scope>NUCLEOTIDE SEQUENCE</scope>
    <source>
        <strain evidence="2">KCTC 12899</strain>
    </source>
</reference>
<organism evidence="2 3">
    <name type="scientific">Acanthopleuribacter pedis</name>
    <dbReference type="NCBI Taxonomy" id="442870"/>
    <lineage>
        <taxon>Bacteria</taxon>
        <taxon>Pseudomonadati</taxon>
        <taxon>Acidobacteriota</taxon>
        <taxon>Holophagae</taxon>
        <taxon>Acanthopleuribacterales</taxon>
        <taxon>Acanthopleuribacteraceae</taxon>
        <taxon>Acanthopleuribacter</taxon>
    </lineage>
</organism>
<evidence type="ECO:0000313" key="2">
    <source>
        <dbReference type="EMBL" id="MBO1317038.1"/>
    </source>
</evidence>
<comment type="caution">
    <text evidence="2">The sequence shown here is derived from an EMBL/GenBank/DDBJ whole genome shotgun (WGS) entry which is preliminary data.</text>
</comment>
<dbReference type="PANTHER" id="PTHR41786:SF1">
    <property type="entry name" value="6-HYDROXYMETHYLPTERIN DIPHOSPHOKINASE MPTE-LIKE DOMAIN-CONTAINING PROTEIN"/>
    <property type="match status" value="1"/>
</dbReference>
<proteinExistence type="predicted"/>
<dbReference type="Pfam" id="PF01973">
    <property type="entry name" value="MptE-like"/>
    <property type="match status" value="1"/>
</dbReference>
<accession>A0A8J7U296</accession>
<evidence type="ECO:0000259" key="1">
    <source>
        <dbReference type="Pfam" id="PF01973"/>
    </source>
</evidence>
<keyword evidence="3" id="KW-1185">Reference proteome</keyword>
<dbReference type="Proteomes" id="UP000664417">
    <property type="component" value="Unassembled WGS sequence"/>
</dbReference>
<evidence type="ECO:0000313" key="3">
    <source>
        <dbReference type="Proteomes" id="UP000664417"/>
    </source>
</evidence>
<dbReference type="RefSeq" id="WP_207856274.1">
    <property type="nucleotide sequence ID" value="NZ_JAFREP010000001.1"/>
</dbReference>
<dbReference type="InterPro" id="IPR002826">
    <property type="entry name" value="MptE-like"/>
</dbReference>